<dbReference type="Gene3D" id="3.40.50.1820">
    <property type="entry name" value="alpha/beta hydrolase"/>
    <property type="match status" value="1"/>
</dbReference>
<dbReference type="Pfam" id="PF00561">
    <property type="entry name" value="Abhydrolase_1"/>
    <property type="match status" value="1"/>
</dbReference>
<feature type="domain" description="AB hydrolase-1" evidence="1">
    <location>
        <begin position="58"/>
        <end position="162"/>
    </location>
</feature>
<dbReference type="EMBL" id="VCQU01000003">
    <property type="protein sequence ID" value="NMN95310.1"/>
    <property type="molecule type" value="Genomic_DNA"/>
</dbReference>
<dbReference type="AlphaFoldDB" id="A0A848KGH0"/>
<accession>A0A848KGH0</accession>
<protein>
    <submittedName>
        <fullName evidence="2">Alpha/beta hydrolase</fullName>
    </submittedName>
</protein>
<keyword evidence="3" id="KW-1185">Reference proteome</keyword>
<dbReference type="InterPro" id="IPR029058">
    <property type="entry name" value="AB_hydrolase_fold"/>
</dbReference>
<proteinExistence type="predicted"/>
<name>A0A848KGH0_9NOCA</name>
<dbReference type="PROSITE" id="PS51257">
    <property type="entry name" value="PROKAR_LIPOPROTEIN"/>
    <property type="match status" value="1"/>
</dbReference>
<dbReference type="Proteomes" id="UP000535543">
    <property type="component" value="Unassembled WGS sequence"/>
</dbReference>
<organism evidence="2 3">
    <name type="scientific">Antrihabitans stalactiti</name>
    <dbReference type="NCBI Taxonomy" id="2584121"/>
    <lineage>
        <taxon>Bacteria</taxon>
        <taxon>Bacillati</taxon>
        <taxon>Actinomycetota</taxon>
        <taxon>Actinomycetes</taxon>
        <taxon>Mycobacteriales</taxon>
        <taxon>Nocardiaceae</taxon>
        <taxon>Antrihabitans</taxon>
    </lineage>
</organism>
<dbReference type="SUPFAM" id="SSF53474">
    <property type="entry name" value="alpha/beta-Hydrolases"/>
    <property type="match status" value="1"/>
</dbReference>
<dbReference type="RefSeq" id="WP_169586087.1">
    <property type="nucleotide sequence ID" value="NZ_VCQU01000003.1"/>
</dbReference>
<reference evidence="2 3" key="1">
    <citation type="submission" date="2019-05" db="EMBL/GenBank/DDBJ databases">
        <authorList>
            <person name="Lee S.D."/>
        </authorList>
    </citation>
    <scope>NUCLEOTIDE SEQUENCE [LARGE SCALE GENOMIC DNA]</scope>
    <source>
        <strain evidence="2 3">YC2-7</strain>
    </source>
</reference>
<keyword evidence="2" id="KW-0378">Hydrolase</keyword>
<dbReference type="GO" id="GO:0016787">
    <property type="term" value="F:hydrolase activity"/>
    <property type="evidence" value="ECO:0007669"/>
    <property type="project" value="UniProtKB-KW"/>
</dbReference>
<evidence type="ECO:0000313" key="2">
    <source>
        <dbReference type="EMBL" id="NMN95310.1"/>
    </source>
</evidence>
<evidence type="ECO:0000313" key="3">
    <source>
        <dbReference type="Proteomes" id="UP000535543"/>
    </source>
</evidence>
<evidence type="ECO:0000259" key="1">
    <source>
        <dbReference type="Pfam" id="PF00561"/>
    </source>
</evidence>
<reference evidence="2 3" key="2">
    <citation type="submission" date="2020-06" db="EMBL/GenBank/DDBJ databases">
        <title>Antribacter stalactiti gen. nov., sp. nov., a new member of the family Nacardiaceae isolated from a cave.</title>
        <authorList>
            <person name="Kim I.S."/>
        </authorList>
    </citation>
    <scope>NUCLEOTIDE SEQUENCE [LARGE SCALE GENOMIC DNA]</scope>
    <source>
        <strain evidence="2 3">YC2-7</strain>
    </source>
</reference>
<gene>
    <name evidence="2" type="ORF">FGL95_09730</name>
</gene>
<sequence length="294" mass="31101">MKKTILTLVAGAVAAAGLIGCSSETRSEAADTADAGHYAKVNGLDMYYEVHGEDNGKPPLVLLHGALSATGTSFGELVPALAKSRRVIAIEQQAHGHTADTDRPLRMNTMADDTLALLSQIGVEKADFFGYSVGAGIAIDIVVRHPEAVGKLVLASASYTPAQLQPGLLDGIQTLQPEMLEGSPFIEEYRRIAPRPEDFSKLVERVKDLDAHIPTYTTEQIKAIKAPVFLIAADNDIVVPEATVEFYRLLGGGIEGSSGLPASQLAVIPGTSHITVLGQPAVLQPLIGSFLEKN</sequence>
<dbReference type="PANTHER" id="PTHR43433:SF5">
    <property type="entry name" value="AB HYDROLASE-1 DOMAIN-CONTAINING PROTEIN"/>
    <property type="match status" value="1"/>
</dbReference>
<dbReference type="InterPro" id="IPR000073">
    <property type="entry name" value="AB_hydrolase_1"/>
</dbReference>
<comment type="caution">
    <text evidence="2">The sequence shown here is derived from an EMBL/GenBank/DDBJ whole genome shotgun (WGS) entry which is preliminary data.</text>
</comment>
<dbReference type="PANTHER" id="PTHR43433">
    <property type="entry name" value="HYDROLASE, ALPHA/BETA FOLD FAMILY PROTEIN"/>
    <property type="match status" value="1"/>
</dbReference>
<dbReference type="InterPro" id="IPR050471">
    <property type="entry name" value="AB_hydrolase"/>
</dbReference>